<comment type="cofactor">
    <cofactor evidence="1">
        <name>Mn(2+)</name>
        <dbReference type="ChEBI" id="CHEBI:29035"/>
    </cofactor>
</comment>
<dbReference type="PANTHER" id="PTHR48090">
    <property type="entry name" value="UNDECAPRENYL-PHOSPHATE 4-DEOXY-4-FORMAMIDO-L-ARABINOSE TRANSFERASE-RELATED"/>
    <property type="match status" value="1"/>
</dbReference>
<comment type="similarity">
    <text evidence="3">Belongs to the glycosyltransferase 2 family.</text>
</comment>
<comment type="catalytic activity">
    <reaction evidence="10">
        <text>an NDP-alpha-D-glucose + (2R)-3-phosphoglycerate = (2R)-2-O-(alpha-D-glucopyranosyl)-3-phospho-glycerate + a ribonucleoside 5'-diphosphate + H(+)</text>
        <dbReference type="Rhea" id="RHEA:47244"/>
        <dbReference type="ChEBI" id="CHEBI:15378"/>
        <dbReference type="ChEBI" id="CHEBI:57930"/>
        <dbReference type="ChEBI" id="CHEBI:58272"/>
        <dbReference type="ChEBI" id="CHEBI:62600"/>
        <dbReference type="ChEBI" id="CHEBI:76533"/>
        <dbReference type="EC" id="2.4.1.266"/>
    </reaction>
    <physiologicalReaction direction="left-to-right" evidence="10">
        <dbReference type="Rhea" id="RHEA:47245"/>
    </physiologicalReaction>
</comment>
<dbReference type="Proteomes" id="UP000295157">
    <property type="component" value="Unassembled WGS sequence"/>
</dbReference>
<sequence>MGGDTAAVIPAANEADRIAATVRAAMALPGVDLVVVVDDGSSDRTGRVARAAGARVVRHSRNKGKAAAMETGAESVRLLDEDAAPRHLLFLDADLGDTAQAAAPLIEPVRAGEVDMTIAVFATRVRLGGHGLVVRLSKEGIRRATGFEPAQPLNGQRCLTRAAFEAARPLAHGFGVETALTIDLLRKGFRVTEVEVDMAHRATGTDWRAQLHRAVQLRDVARALATREPLVRQNLDKLRPKR</sequence>
<dbReference type="AlphaFoldDB" id="A0A4R4NR86"/>
<dbReference type="PANTHER" id="PTHR48090:SF10">
    <property type="entry name" value="GLUCOSYL-3-PHOSPHOGLYCERATE SYNTHASE"/>
    <property type="match status" value="1"/>
</dbReference>
<dbReference type="Pfam" id="PF00535">
    <property type="entry name" value="Glycos_transf_2"/>
    <property type="match status" value="1"/>
</dbReference>
<name>A0A4R4NR86_9ACTN</name>
<comment type="catalytic activity">
    <reaction evidence="9">
        <text>(2R)-3-phosphoglycerate + UDP-alpha-D-glucose = (2R)-2-O-(alpha-D-glucopyranosyl)-3-phospho-glycerate + UDP + H(+)</text>
        <dbReference type="Rhea" id="RHEA:31319"/>
        <dbReference type="ChEBI" id="CHEBI:15378"/>
        <dbReference type="ChEBI" id="CHEBI:58223"/>
        <dbReference type="ChEBI" id="CHEBI:58272"/>
        <dbReference type="ChEBI" id="CHEBI:58885"/>
        <dbReference type="ChEBI" id="CHEBI:62600"/>
        <dbReference type="EC" id="2.4.1.266"/>
    </reaction>
    <physiologicalReaction direction="left-to-right" evidence="9">
        <dbReference type="Rhea" id="RHEA:31320"/>
    </physiologicalReaction>
</comment>
<gene>
    <name evidence="12" type="ORF">E1267_00365</name>
</gene>
<keyword evidence="13" id="KW-1185">Reference proteome</keyword>
<comment type="caution">
    <text evidence="12">The sequence shown here is derived from an EMBL/GenBank/DDBJ whole genome shotgun (WGS) entry which is preliminary data.</text>
</comment>
<evidence type="ECO:0000259" key="11">
    <source>
        <dbReference type="Pfam" id="PF00535"/>
    </source>
</evidence>
<evidence type="ECO:0000256" key="10">
    <source>
        <dbReference type="ARBA" id="ARBA00048997"/>
    </source>
</evidence>
<dbReference type="Gene3D" id="3.90.550.10">
    <property type="entry name" value="Spore Coat Polysaccharide Biosynthesis Protein SpsA, Chain A"/>
    <property type="match status" value="1"/>
</dbReference>
<comment type="cofactor">
    <cofactor evidence="2">
        <name>Mg(2+)</name>
        <dbReference type="ChEBI" id="CHEBI:18420"/>
    </cofactor>
</comment>
<dbReference type="OrthoDB" id="9810303at2"/>
<dbReference type="SUPFAM" id="SSF53448">
    <property type="entry name" value="Nucleotide-diphospho-sugar transferases"/>
    <property type="match status" value="1"/>
</dbReference>
<evidence type="ECO:0000256" key="4">
    <source>
        <dbReference type="ARBA" id="ARBA00022676"/>
    </source>
</evidence>
<evidence type="ECO:0000256" key="3">
    <source>
        <dbReference type="ARBA" id="ARBA00006739"/>
    </source>
</evidence>
<keyword evidence="6" id="KW-0460">Magnesium</keyword>
<proteinExistence type="inferred from homology"/>
<evidence type="ECO:0000256" key="6">
    <source>
        <dbReference type="ARBA" id="ARBA00022842"/>
    </source>
</evidence>
<evidence type="ECO:0000256" key="7">
    <source>
        <dbReference type="ARBA" id="ARBA00039022"/>
    </source>
</evidence>
<dbReference type="InterPro" id="IPR050256">
    <property type="entry name" value="Glycosyltransferase_2"/>
</dbReference>
<dbReference type="EMBL" id="SMJZ01000001">
    <property type="protein sequence ID" value="TDC11434.1"/>
    <property type="molecule type" value="Genomic_DNA"/>
</dbReference>
<evidence type="ECO:0000256" key="2">
    <source>
        <dbReference type="ARBA" id="ARBA00001946"/>
    </source>
</evidence>
<keyword evidence="4" id="KW-0328">Glycosyltransferase</keyword>
<evidence type="ECO:0000256" key="8">
    <source>
        <dbReference type="ARBA" id="ARBA00040894"/>
    </source>
</evidence>
<evidence type="ECO:0000256" key="1">
    <source>
        <dbReference type="ARBA" id="ARBA00001936"/>
    </source>
</evidence>
<organism evidence="12 13">
    <name type="scientific">Nonomuraea longispora</name>
    <dbReference type="NCBI Taxonomy" id="1848320"/>
    <lineage>
        <taxon>Bacteria</taxon>
        <taxon>Bacillati</taxon>
        <taxon>Actinomycetota</taxon>
        <taxon>Actinomycetes</taxon>
        <taxon>Streptosporangiales</taxon>
        <taxon>Streptosporangiaceae</taxon>
        <taxon>Nonomuraea</taxon>
    </lineage>
</organism>
<dbReference type="InterPro" id="IPR029044">
    <property type="entry name" value="Nucleotide-diphossugar_trans"/>
</dbReference>
<accession>A0A4R4NR86</accession>
<feature type="domain" description="Glycosyltransferase 2-like" evidence="11">
    <location>
        <begin position="8"/>
        <end position="122"/>
    </location>
</feature>
<evidence type="ECO:0000256" key="9">
    <source>
        <dbReference type="ARBA" id="ARBA00048689"/>
    </source>
</evidence>
<reference evidence="12 13" key="1">
    <citation type="submission" date="2019-02" db="EMBL/GenBank/DDBJ databases">
        <title>Draft genome sequences of novel Actinobacteria.</title>
        <authorList>
            <person name="Sahin N."/>
            <person name="Ay H."/>
            <person name="Saygin H."/>
        </authorList>
    </citation>
    <scope>NUCLEOTIDE SEQUENCE [LARGE SCALE GENOMIC DNA]</scope>
    <source>
        <strain evidence="12 13">KC201</strain>
    </source>
</reference>
<dbReference type="InterPro" id="IPR001173">
    <property type="entry name" value="Glyco_trans_2-like"/>
</dbReference>
<dbReference type="RefSeq" id="WP_132328425.1">
    <property type="nucleotide sequence ID" value="NZ_SMJZ01000001.1"/>
</dbReference>
<evidence type="ECO:0000313" key="12">
    <source>
        <dbReference type="EMBL" id="TDC11434.1"/>
    </source>
</evidence>
<protein>
    <recommendedName>
        <fullName evidence="8">Glucosyl-3-phosphoglycerate synthase</fullName>
        <ecNumber evidence="7">2.4.1.266</ecNumber>
    </recommendedName>
</protein>
<dbReference type="EC" id="2.4.1.266" evidence="7"/>
<dbReference type="GO" id="GO:0016757">
    <property type="term" value="F:glycosyltransferase activity"/>
    <property type="evidence" value="ECO:0007669"/>
    <property type="project" value="UniProtKB-KW"/>
</dbReference>
<evidence type="ECO:0000256" key="5">
    <source>
        <dbReference type="ARBA" id="ARBA00022679"/>
    </source>
</evidence>
<keyword evidence="5 12" id="KW-0808">Transferase</keyword>
<evidence type="ECO:0000313" key="13">
    <source>
        <dbReference type="Proteomes" id="UP000295157"/>
    </source>
</evidence>